<protein>
    <submittedName>
        <fullName evidence="2">Uncharacterized protein</fullName>
    </submittedName>
</protein>
<comment type="caution">
    <text evidence="2">The sequence shown here is derived from an EMBL/GenBank/DDBJ whole genome shotgun (WGS) entry which is preliminary data.</text>
</comment>
<feature type="transmembrane region" description="Helical" evidence="1">
    <location>
        <begin position="52"/>
        <end position="72"/>
    </location>
</feature>
<accession>A0A538T660</accession>
<dbReference type="AlphaFoldDB" id="A0A538T660"/>
<sequence length="132" mass="13852">MIRASAAAVIPALLLPWLLIPLKNPLLFAILPVAPLALVYARAVARGRPRAAATLALAWAAALTVSTVAAAAHSPESATRGIWRAGAYREEMLQWIATGAGSEGDISRFLPRVLVEYGLVFLLSAISGGVVR</sequence>
<keyword evidence="1" id="KW-0812">Transmembrane</keyword>
<keyword evidence="1" id="KW-1133">Transmembrane helix</keyword>
<dbReference type="EMBL" id="VBOW01000025">
    <property type="protein sequence ID" value="TMQ59126.1"/>
    <property type="molecule type" value="Genomic_DNA"/>
</dbReference>
<evidence type="ECO:0000313" key="2">
    <source>
        <dbReference type="EMBL" id="TMQ59126.1"/>
    </source>
</evidence>
<evidence type="ECO:0000256" key="1">
    <source>
        <dbReference type="SAM" id="Phobius"/>
    </source>
</evidence>
<dbReference type="Proteomes" id="UP000316852">
    <property type="component" value="Unassembled WGS sequence"/>
</dbReference>
<evidence type="ECO:0000313" key="3">
    <source>
        <dbReference type="Proteomes" id="UP000316852"/>
    </source>
</evidence>
<keyword evidence="1" id="KW-0472">Membrane</keyword>
<feature type="transmembrane region" description="Helical" evidence="1">
    <location>
        <begin position="114"/>
        <end position="131"/>
    </location>
</feature>
<proteinExistence type="predicted"/>
<feature type="transmembrane region" description="Helical" evidence="1">
    <location>
        <begin position="26"/>
        <end position="45"/>
    </location>
</feature>
<name>A0A538T660_UNCEI</name>
<reference evidence="2 3" key="1">
    <citation type="journal article" date="2019" name="Nat. Microbiol.">
        <title>Mediterranean grassland soil C-N compound turnover is dependent on rainfall and depth, and is mediated by genomically divergent microorganisms.</title>
        <authorList>
            <person name="Diamond S."/>
            <person name="Andeer P.F."/>
            <person name="Li Z."/>
            <person name="Crits-Christoph A."/>
            <person name="Burstein D."/>
            <person name="Anantharaman K."/>
            <person name="Lane K.R."/>
            <person name="Thomas B.C."/>
            <person name="Pan C."/>
            <person name="Northen T.R."/>
            <person name="Banfield J.F."/>
        </authorList>
    </citation>
    <scope>NUCLEOTIDE SEQUENCE [LARGE SCALE GENOMIC DNA]</scope>
    <source>
        <strain evidence="2">WS_6</strain>
    </source>
</reference>
<gene>
    <name evidence="2" type="ORF">E6K76_05935</name>
</gene>
<organism evidence="2 3">
    <name type="scientific">Eiseniibacteriota bacterium</name>
    <dbReference type="NCBI Taxonomy" id="2212470"/>
    <lineage>
        <taxon>Bacteria</taxon>
        <taxon>Candidatus Eiseniibacteriota</taxon>
    </lineage>
</organism>